<protein>
    <submittedName>
        <fullName evidence="1">Uncharacterized protein</fullName>
    </submittedName>
</protein>
<name>A0AAD7IBL2_9AGAR</name>
<keyword evidence="2" id="KW-1185">Reference proteome</keyword>
<proteinExistence type="predicted"/>
<evidence type="ECO:0000313" key="2">
    <source>
        <dbReference type="Proteomes" id="UP001215280"/>
    </source>
</evidence>
<accession>A0AAD7IBL2</accession>
<evidence type="ECO:0000313" key="1">
    <source>
        <dbReference type="EMBL" id="KAJ7739424.1"/>
    </source>
</evidence>
<sequence length="138" mass="15340">MTERAGDTETGRKARRRFADEKQNAALISARELMIGFEATFKDLKSRWNPGLKLERLRQIACVAGYVLRSGLRSATEILTILTSGCSPSRSGRKFFGTRRLRQKWPSSSIFRARETGKKTAGRLAAKCGAGCVGDFYC</sequence>
<dbReference type="AlphaFoldDB" id="A0AAD7IBL2"/>
<comment type="caution">
    <text evidence="1">The sequence shown here is derived from an EMBL/GenBank/DDBJ whole genome shotgun (WGS) entry which is preliminary data.</text>
</comment>
<dbReference type="EMBL" id="JARJLG010000132">
    <property type="protein sequence ID" value="KAJ7739424.1"/>
    <property type="molecule type" value="Genomic_DNA"/>
</dbReference>
<reference evidence="1" key="1">
    <citation type="submission" date="2023-03" db="EMBL/GenBank/DDBJ databases">
        <title>Massive genome expansion in bonnet fungi (Mycena s.s.) driven by repeated elements and novel gene families across ecological guilds.</title>
        <authorList>
            <consortium name="Lawrence Berkeley National Laboratory"/>
            <person name="Harder C.B."/>
            <person name="Miyauchi S."/>
            <person name="Viragh M."/>
            <person name="Kuo A."/>
            <person name="Thoen E."/>
            <person name="Andreopoulos B."/>
            <person name="Lu D."/>
            <person name="Skrede I."/>
            <person name="Drula E."/>
            <person name="Henrissat B."/>
            <person name="Morin E."/>
            <person name="Kohler A."/>
            <person name="Barry K."/>
            <person name="LaButti K."/>
            <person name="Morin E."/>
            <person name="Salamov A."/>
            <person name="Lipzen A."/>
            <person name="Mereny Z."/>
            <person name="Hegedus B."/>
            <person name="Baldrian P."/>
            <person name="Stursova M."/>
            <person name="Weitz H."/>
            <person name="Taylor A."/>
            <person name="Grigoriev I.V."/>
            <person name="Nagy L.G."/>
            <person name="Martin F."/>
            <person name="Kauserud H."/>
        </authorList>
    </citation>
    <scope>NUCLEOTIDE SEQUENCE</scope>
    <source>
        <strain evidence="1">CBHHK188m</strain>
    </source>
</reference>
<gene>
    <name evidence="1" type="ORF">DFH07DRAFT_778700</name>
</gene>
<dbReference type="Proteomes" id="UP001215280">
    <property type="component" value="Unassembled WGS sequence"/>
</dbReference>
<organism evidence="1 2">
    <name type="scientific">Mycena maculata</name>
    <dbReference type="NCBI Taxonomy" id="230809"/>
    <lineage>
        <taxon>Eukaryota</taxon>
        <taxon>Fungi</taxon>
        <taxon>Dikarya</taxon>
        <taxon>Basidiomycota</taxon>
        <taxon>Agaricomycotina</taxon>
        <taxon>Agaricomycetes</taxon>
        <taxon>Agaricomycetidae</taxon>
        <taxon>Agaricales</taxon>
        <taxon>Marasmiineae</taxon>
        <taxon>Mycenaceae</taxon>
        <taxon>Mycena</taxon>
    </lineage>
</organism>